<dbReference type="AlphaFoldDB" id="A0A8H8DLY8"/>
<feature type="compositionally biased region" description="Low complexity" evidence="1">
    <location>
        <begin position="500"/>
        <end position="509"/>
    </location>
</feature>
<evidence type="ECO:0000313" key="3">
    <source>
        <dbReference type="Proteomes" id="UP000673691"/>
    </source>
</evidence>
<gene>
    <name evidence="2" type="ORF">BJ554DRAFT_3922</name>
</gene>
<keyword evidence="3" id="KW-1185">Reference proteome</keyword>
<accession>A0A8H8DLY8</accession>
<feature type="compositionally biased region" description="Basic and acidic residues" evidence="1">
    <location>
        <begin position="397"/>
        <end position="422"/>
    </location>
</feature>
<sequence length="731" mass="76932">SGRLLCACLCPRVCPRAIPVASLRTWVACPWRAVRAPQPQQGPEANGGNGSRISGTPPVAYEIGRQGGQLSARRFASLCPPAPVKEAAPRRPSLRCLVLRGTASRSTTFFVLLIDAPRRAFRSECPFRRTGTRYSRCRSADHRGLTGLFRAASFPPDRFTRRALDFRCVRNSGFSGIFLRRWRPVYADNPRSYVEPVSLELLLVGGSQSFCRRRDFFGGAAGADKIRKPATPGAGGTGGTGGGGSGGLPADDVHPFRYSREMMLSMFRPVPLPLDFAVHEYVTSEGPIPPVSFSPNLRAANVMFAAVGASGETGLNAATGGIVTAQATAVLAAERVASFWIEIAPVRLCAGAAKRMDAIRKTEFAIISGTSSPAAGLLGDPALVAGSTAKSNPGKGSEFDGRRFRERLKPSDDRWDAGRGVRQEAGGSSTPRPSTPLRLAPERPRSAAPGDLVDHSAAGNAPGVETTSGVTGSSIATAVVSRPVRSATPPSESPAPVRGAAPAAALGAETADDDDHVLKEAFRYSGVDAAGFRVHDRPAVLFQDTPGSRTNPPRIPQASGDLLVKREDDQVFTLLGRLVELLADADCPFLSARQPLIAAPQPLHAAPFGRAVIGFAAADRPFSPGRQTPVSDPGGFNPFGVPASPGIGAFLAGSGSFGNNLFGSSVRQFPSQVASWNESKPQAWSRGQADAPVNPAADFGHALFSRVPASGLSGDPLYHLSPGEFDQRLQL</sequence>
<organism evidence="2 3">
    <name type="scientific">Olpidium bornovanus</name>
    <dbReference type="NCBI Taxonomy" id="278681"/>
    <lineage>
        <taxon>Eukaryota</taxon>
        <taxon>Fungi</taxon>
        <taxon>Fungi incertae sedis</taxon>
        <taxon>Olpidiomycota</taxon>
        <taxon>Olpidiomycotina</taxon>
        <taxon>Olpidiomycetes</taxon>
        <taxon>Olpidiales</taxon>
        <taxon>Olpidiaceae</taxon>
        <taxon>Olpidium</taxon>
    </lineage>
</organism>
<feature type="compositionally biased region" description="Polar residues" evidence="1">
    <location>
        <begin position="465"/>
        <end position="476"/>
    </location>
</feature>
<evidence type="ECO:0000256" key="1">
    <source>
        <dbReference type="SAM" id="MobiDB-lite"/>
    </source>
</evidence>
<name>A0A8H8DLY8_9FUNG</name>
<dbReference type="EMBL" id="JAEFCI010001734">
    <property type="protein sequence ID" value="KAG5462712.1"/>
    <property type="molecule type" value="Genomic_DNA"/>
</dbReference>
<reference evidence="2 3" key="1">
    <citation type="journal article" name="Sci. Rep.">
        <title>Genome-scale phylogenetic analyses confirm Olpidium as the closest living zoosporic fungus to the non-flagellated, terrestrial fungi.</title>
        <authorList>
            <person name="Chang Y."/>
            <person name="Rochon D."/>
            <person name="Sekimoto S."/>
            <person name="Wang Y."/>
            <person name="Chovatia M."/>
            <person name="Sandor L."/>
            <person name="Salamov A."/>
            <person name="Grigoriev I.V."/>
            <person name="Stajich J.E."/>
            <person name="Spatafora J.W."/>
        </authorList>
    </citation>
    <scope>NUCLEOTIDE SEQUENCE [LARGE SCALE GENOMIC DNA]</scope>
    <source>
        <strain evidence="2">S191</strain>
    </source>
</reference>
<feature type="non-terminal residue" evidence="2">
    <location>
        <position position="1"/>
    </location>
</feature>
<feature type="compositionally biased region" description="Gly residues" evidence="1">
    <location>
        <begin position="233"/>
        <end position="247"/>
    </location>
</feature>
<dbReference type="OrthoDB" id="6415790at2759"/>
<feature type="non-terminal residue" evidence="2">
    <location>
        <position position="731"/>
    </location>
</feature>
<comment type="caution">
    <text evidence="2">The sequence shown here is derived from an EMBL/GenBank/DDBJ whole genome shotgun (WGS) entry which is preliminary data.</text>
</comment>
<proteinExistence type="predicted"/>
<protein>
    <submittedName>
        <fullName evidence="2">Uncharacterized protein</fullName>
    </submittedName>
</protein>
<feature type="region of interest" description="Disordered" evidence="1">
    <location>
        <begin position="386"/>
        <end position="512"/>
    </location>
</feature>
<evidence type="ECO:0000313" key="2">
    <source>
        <dbReference type="EMBL" id="KAG5462712.1"/>
    </source>
</evidence>
<feature type="region of interest" description="Disordered" evidence="1">
    <location>
        <begin position="227"/>
        <end position="248"/>
    </location>
</feature>
<dbReference type="Proteomes" id="UP000673691">
    <property type="component" value="Unassembled WGS sequence"/>
</dbReference>